<feature type="coiled-coil region" evidence="1">
    <location>
        <begin position="535"/>
        <end position="576"/>
    </location>
</feature>
<feature type="coiled-coil region" evidence="1">
    <location>
        <begin position="36"/>
        <end position="77"/>
    </location>
</feature>
<dbReference type="STRING" id="1576369.SAMN05421753_117111"/>
<gene>
    <name evidence="3" type="ORF">SAMN05421753_117111</name>
</gene>
<dbReference type="EMBL" id="FOQD01000017">
    <property type="protein sequence ID" value="SFJ27642.1"/>
    <property type="molecule type" value="Genomic_DNA"/>
</dbReference>
<feature type="coiled-coil region" evidence="1">
    <location>
        <begin position="110"/>
        <end position="296"/>
    </location>
</feature>
<proteinExistence type="predicted"/>
<accession>A0A1I3Q1Z7</accession>
<evidence type="ECO:0000313" key="3">
    <source>
        <dbReference type="EMBL" id="SFJ27642.1"/>
    </source>
</evidence>
<keyword evidence="1" id="KW-0175">Coiled coil</keyword>
<evidence type="ECO:0000313" key="4">
    <source>
        <dbReference type="Proteomes" id="UP000199518"/>
    </source>
</evidence>
<dbReference type="RefSeq" id="WP_092054572.1">
    <property type="nucleotide sequence ID" value="NZ_FOQD01000017.1"/>
</dbReference>
<evidence type="ECO:0000256" key="2">
    <source>
        <dbReference type="SAM" id="MobiDB-lite"/>
    </source>
</evidence>
<sequence length="577" mass="68214">MPTPALRRDPLHREQLNQPAVEDAPEDQLSQAARFVTHLQLQLAELDRREQQLNAQLGTLQEQQRATRLAARQLEEQTAHLREELESRAALIAEGERALDLREESLAKQAADLRLQRQSLDQAREAFEQSRLKEHRESLQQLETERAALQIERETLTGDHQSLRDALQLELIQEREALAQAQAEFAEQERRLREELQSEQAALQATAEQARLEFEALKEQELQNLSRLAQEQREQIELERIAILSAAEQQSGDILQERAELQTLRDEQAKLNQQWAEHRKSERRQHLEELEELSRDRLGKLDQREVELERREIDLQKRFRLHEDHLNNARRELATHRSTIAVEQQQHRNWVEQVEQSVRMRLGQMRRFRDLLTQREHSLAEEQELFVQQRREVEGQLALQREGLVSERQQFMEMRERERQLLDEHQQRLNDEAGLLTATRGRLDTFSEQLGPLLESLIQPPFPAAEGETPPVDRQQPLEDLLTLLSQQRAEFDLARKQFADLDRTRRQEESAFIHWIEIREASMREREANFQGQLEELIIREQACQAEREQWQRERIEVEQVIRNLVQQIEQAQQVA</sequence>
<reference evidence="4" key="1">
    <citation type="submission" date="2016-10" db="EMBL/GenBank/DDBJ databases">
        <authorList>
            <person name="Varghese N."/>
            <person name="Submissions S."/>
        </authorList>
    </citation>
    <scope>NUCLEOTIDE SEQUENCE [LARGE SCALE GENOMIC DNA]</scope>
    <source>
        <strain evidence="4">DSM 26348</strain>
    </source>
</reference>
<feature type="compositionally biased region" description="Basic and acidic residues" evidence="2">
    <location>
        <begin position="1"/>
        <end position="15"/>
    </location>
</feature>
<protein>
    <submittedName>
        <fullName evidence="3">Uncharacterized protein</fullName>
    </submittedName>
</protein>
<dbReference type="AlphaFoldDB" id="A0A1I3Q1Z7"/>
<dbReference type="Proteomes" id="UP000199518">
    <property type="component" value="Unassembled WGS sequence"/>
</dbReference>
<feature type="region of interest" description="Disordered" evidence="2">
    <location>
        <begin position="1"/>
        <end position="27"/>
    </location>
</feature>
<keyword evidence="4" id="KW-1185">Reference proteome</keyword>
<name>A0A1I3Q1Z7_9PLAN</name>
<dbReference type="OrthoDB" id="208101at2"/>
<organism evidence="3 4">
    <name type="scientific">Planctomicrobium piriforme</name>
    <dbReference type="NCBI Taxonomy" id="1576369"/>
    <lineage>
        <taxon>Bacteria</taxon>
        <taxon>Pseudomonadati</taxon>
        <taxon>Planctomycetota</taxon>
        <taxon>Planctomycetia</taxon>
        <taxon>Planctomycetales</taxon>
        <taxon>Planctomycetaceae</taxon>
        <taxon>Planctomicrobium</taxon>
    </lineage>
</organism>
<evidence type="ECO:0000256" key="1">
    <source>
        <dbReference type="SAM" id="Coils"/>
    </source>
</evidence>